<evidence type="ECO:0000256" key="4">
    <source>
        <dbReference type="ARBA" id="ARBA00022842"/>
    </source>
</evidence>
<reference evidence="7" key="1">
    <citation type="submission" date="2017-02" db="UniProtKB">
        <authorList>
            <consortium name="WormBaseParasite"/>
        </authorList>
    </citation>
    <scope>IDENTIFICATION</scope>
</reference>
<dbReference type="WBParaSite" id="SPAL_0000073700.1">
    <property type="protein sequence ID" value="SPAL_0000073700.1"/>
    <property type="gene ID" value="SPAL_0000073700"/>
</dbReference>
<dbReference type="PROSITE" id="PS50005">
    <property type="entry name" value="TPR"/>
    <property type="match status" value="4"/>
</dbReference>
<proteinExistence type="predicted"/>
<protein>
    <submittedName>
        <fullName evidence="7">TPR_REGION domain-containing protein</fullName>
    </submittedName>
</protein>
<feature type="repeat" description="TPR" evidence="5">
    <location>
        <begin position="388"/>
        <end position="421"/>
    </location>
</feature>
<dbReference type="GO" id="GO:0005783">
    <property type="term" value="C:endoplasmic reticulum"/>
    <property type="evidence" value="ECO:0007669"/>
    <property type="project" value="TreeGrafter"/>
</dbReference>
<dbReference type="SUPFAM" id="SSF48452">
    <property type="entry name" value="TPR-like"/>
    <property type="match status" value="1"/>
</dbReference>
<organism evidence="6 7">
    <name type="scientific">Strongyloides papillosus</name>
    <name type="common">Intestinal threadworm</name>
    <dbReference type="NCBI Taxonomy" id="174720"/>
    <lineage>
        <taxon>Eukaryota</taxon>
        <taxon>Metazoa</taxon>
        <taxon>Ecdysozoa</taxon>
        <taxon>Nematoda</taxon>
        <taxon>Chromadorea</taxon>
        <taxon>Rhabditida</taxon>
        <taxon>Tylenchina</taxon>
        <taxon>Panagrolaimomorpha</taxon>
        <taxon>Strongyloidoidea</taxon>
        <taxon>Strongyloididae</taxon>
        <taxon>Strongyloides</taxon>
    </lineage>
</organism>
<keyword evidence="1" id="KW-0808">Transferase</keyword>
<dbReference type="GO" id="GO:0046872">
    <property type="term" value="F:metal ion binding"/>
    <property type="evidence" value="ECO:0007669"/>
    <property type="project" value="UniProtKB-KW"/>
</dbReference>
<dbReference type="SMART" id="SM00028">
    <property type="entry name" value="TPR"/>
    <property type="match status" value="5"/>
</dbReference>
<dbReference type="InterPro" id="IPR019734">
    <property type="entry name" value="TPR_rpt"/>
</dbReference>
<keyword evidence="4" id="KW-0460">Magnesium</keyword>
<sequence length="531" mass="60758">MSLKKALVEQECGGTNRLVDLSQNFGQNNSKLQNQRNDGVGSLLPSLSKGESFAQEYMSRNSSRIPANTFDMRSLIGAIPQQHQQPRNNASILTNSWTNEFLAKPMREDLSQIWNQSFTPSTYLSSQPPSNVSEWVSSYLPLNPSFEKLDFSQVPTNNQMWSSEYLEKFDEKSNKLAGDWLNEYMNRVSIESLSSGKMDSSENEAYNTTMDDYENEWEDILYNDLDFSKTSVEKYEFNQNNPFLEDENPLETAKTLMMNGNISDAILYYEAAVQRTPEDSSVWCSLALCHAENENDGIALKAFEKSLNLNPSNKEALLGYSVSLSNEFRENEAVENLERWLQVHTNQNVTPFTKEPHYKSSFLNRSKFDIVEKNFLDYVRRNNGPVDVELQNALGILYNIGNNYSRAIDSLKLAVSNKPDDPRLWNRLGATLANDDKTTEAISAYRKALNLFPTYVRARYNLGISCMHLNSYEQAIEHLVSALQLQKNQQSSPIWSTLRTAVIRLPKMNSDMMEAIDNKDLNMLMKKMRYI</sequence>
<dbReference type="PANTHER" id="PTHR21208:SF0">
    <property type="entry name" value="ADP-DEPENDENT GLUCOKINASE"/>
    <property type="match status" value="1"/>
</dbReference>
<dbReference type="AlphaFoldDB" id="A0A0N5B3T5"/>
<dbReference type="Pfam" id="PF14559">
    <property type="entry name" value="TPR_19"/>
    <property type="match status" value="1"/>
</dbReference>
<dbReference type="Pfam" id="PF13432">
    <property type="entry name" value="TPR_16"/>
    <property type="match status" value="2"/>
</dbReference>
<evidence type="ECO:0000256" key="1">
    <source>
        <dbReference type="ARBA" id="ARBA00022679"/>
    </source>
</evidence>
<dbReference type="GO" id="GO:0043843">
    <property type="term" value="F:ADP-specific glucokinase activity"/>
    <property type="evidence" value="ECO:0007669"/>
    <property type="project" value="TreeGrafter"/>
</dbReference>
<dbReference type="InterPro" id="IPR011990">
    <property type="entry name" value="TPR-like_helical_dom_sf"/>
</dbReference>
<dbReference type="Proteomes" id="UP000046392">
    <property type="component" value="Unplaced"/>
</dbReference>
<keyword evidence="6" id="KW-1185">Reference proteome</keyword>
<dbReference type="Gene3D" id="1.25.40.10">
    <property type="entry name" value="Tetratricopeptide repeat domain"/>
    <property type="match status" value="1"/>
</dbReference>
<keyword evidence="2" id="KW-0479">Metal-binding</keyword>
<dbReference type="GO" id="GO:0006006">
    <property type="term" value="P:glucose metabolic process"/>
    <property type="evidence" value="ECO:0007669"/>
    <property type="project" value="TreeGrafter"/>
</dbReference>
<feature type="repeat" description="TPR" evidence="5">
    <location>
        <begin position="422"/>
        <end position="455"/>
    </location>
</feature>
<feature type="repeat" description="TPR" evidence="5">
    <location>
        <begin position="456"/>
        <end position="489"/>
    </location>
</feature>
<evidence type="ECO:0000256" key="2">
    <source>
        <dbReference type="ARBA" id="ARBA00022723"/>
    </source>
</evidence>
<feature type="repeat" description="TPR" evidence="5">
    <location>
        <begin position="280"/>
        <end position="313"/>
    </location>
</feature>
<dbReference type="STRING" id="174720.A0A0N5B3T5"/>
<evidence type="ECO:0000313" key="7">
    <source>
        <dbReference type="WBParaSite" id="SPAL_0000073700.1"/>
    </source>
</evidence>
<dbReference type="PANTHER" id="PTHR21208">
    <property type="entry name" value="ADP-DEPENDENT GLUCOKINASE"/>
    <property type="match status" value="1"/>
</dbReference>
<evidence type="ECO:0000256" key="5">
    <source>
        <dbReference type="PROSITE-ProRule" id="PRU00339"/>
    </source>
</evidence>
<keyword evidence="3" id="KW-0418">Kinase</keyword>
<evidence type="ECO:0000256" key="3">
    <source>
        <dbReference type="ARBA" id="ARBA00022777"/>
    </source>
</evidence>
<evidence type="ECO:0000313" key="6">
    <source>
        <dbReference type="Proteomes" id="UP000046392"/>
    </source>
</evidence>
<keyword evidence="5" id="KW-0802">TPR repeat</keyword>
<name>A0A0N5B3T5_STREA</name>
<accession>A0A0N5B3T5</accession>
<dbReference type="InterPro" id="IPR007666">
    <property type="entry name" value="ADP_PFK/GK"/>
</dbReference>